<evidence type="ECO:0000256" key="2">
    <source>
        <dbReference type="SAM" id="Phobius"/>
    </source>
</evidence>
<dbReference type="PANTHER" id="PTHR21398">
    <property type="entry name" value="AGAP007094-PA"/>
    <property type="match status" value="1"/>
</dbReference>
<organism evidence="3 4">
    <name type="scientific">Orchesella dallaii</name>
    <dbReference type="NCBI Taxonomy" id="48710"/>
    <lineage>
        <taxon>Eukaryota</taxon>
        <taxon>Metazoa</taxon>
        <taxon>Ecdysozoa</taxon>
        <taxon>Arthropoda</taxon>
        <taxon>Hexapoda</taxon>
        <taxon>Collembola</taxon>
        <taxon>Entomobryomorpha</taxon>
        <taxon>Entomobryoidea</taxon>
        <taxon>Orchesellidae</taxon>
        <taxon>Orchesellinae</taxon>
        <taxon>Orchesella</taxon>
    </lineage>
</organism>
<comment type="caution">
    <text evidence="3">The sequence shown here is derived from an EMBL/GenBank/DDBJ whole genome shotgun (WGS) entry which is preliminary data.</text>
</comment>
<evidence type="ECO:0000256" key="1">
    <source>
        <dbReference type="SAM" id="MobiDB-lite"/>
    </source>
</evidence>
<keyword evidence="2" id="KW-1133">Transmembrane helix</keyword>
<evidence type="ECO:0000313" key="3">
    <source>
        <dbReference type="EMBL" id="CAL8070919.1"/>
    </source>
</evidence>
<sequence>MATFRSIFGPVPLKAVILIVVVFVMMCGVPTSSLNIGPLINMINSGNKDGVNGTDILMKRAGEFASRALWMNRGKLIFPKGTIIVLTPQITIPGFRKKPYKGGLNSDIQLSIPLYVNLDKMGYTHEMHPFPFDRPPFWPFGPIRRPIGDEEEKTTPKPDPMMMGMDMYNHATSMKMPMKKPTSKQPEIEDEDEEYKFYKGGRGSVAGGGGGTTVYKYIPIGKRTGSGEQQQQQQRFKSQESGGRVRNRNPRSIMALPPPESLRGGDRAHILPRIEEMLGDVGLDGRACMLRAICEVHEFPLQEGYGLFGDLIAWFFTISQSPYAKSHMREYLRAEDAGRGGNCEEYKKMCSKSLFKWEMEKAPDYNEL</sequence>
<dbReference type="Pfam" id="PF07841">
    <property type="entry name" value="DM4_12"/>
    <property type="match status" value="1"/>
</dbReference>
<dbReference type="Proteomes" id="UP001642540">
    <property type="component" value="Unassembled WGS sequence"/>
</dbReference>
<reference evidence="3 4" key="1">
    <citation type="submission" date="2024-08" db="EMBL/GenBank/DDBJ databases">
        <authorList>
            <person name="Cucini C."/>
            <person name="Frati F."/>
        </authorList>
    </citation>
    <scope>NUCLEOTIDE SEQUENCE [LARGE SCALE GENOMIC DNA]</scope>
</reference>
<keyword evidence="2" id="KW-0472">Membrane</keyword>
<dbReference type="InterPro" id="IPR006631">
    <property type="entry name" value="DM4_12"/>
</dbReference>
<keyword evidence="4" id="KW-1185">Reference proteome</keyword>
<dbReference type="EMBL" id="CAXLJM020000004">
    <property type="protein sequence ID" value="CAL8070919.1"/>
    <property type="molecule type" value="Genomic_DNA"/>
</dbReference>
<evidence type="ECO:0000313" key="4">
    <source>
        <dbReference type="Proteomes" id="UP001642540"/>
    </source>
</evidence>
<accession>A0ABP1PSX3</accession>
<name>A0ABP1PSX3_9HEXA</name>
<feature type="transmembrane region" description="Helical" evidence="2">
    <location>
        <begin position="7"/>
        <end position="26"/>
    </location>
</feature>
<protein>
    <submittedName>
        <fullName evidence="3">Uncharacterized protein</fullName>
    </submittedName>
</protein>
<feature type="region of interest" description="Disordered" evidence="1">
    <location>
        <begin position="223"/>
        <end position="264"/>
    </location>
</feature>
<dbReference type="PANTHER" id="PTHR21398:SF6">
    <property type="entry name" value="AGAP007094-PA"/>
    <property type="match status" value="1"/>
</dbReference>
<gene>
    <name evidence="3" type="ORF">ODALV1_LOCUS1480</name>
</gene>
<keyword evidence="2" id="KW-0812">Transmembrane</keyword>
<proteinExistence type="predicted"/>
<dbReference type="SMART" id="SM00718">
    <property type="entry name" value="DM4_12"/>
    <property type="match status" value="1"/>
</dbReference>